<gene>
    <name evidence="15" type="ORF">EAX61_01585</name>
</gene>
<evidence type="ECO:0000256" key="7">
    <source>
        <dbReference type="ARBA" id="ARBA00021528"/>
    </source>
</evidence>
<dbReference type="InterPro" id="IPR042113">
    <property type="entry name" value="P_AcTrfase_dom1"/>
</dbReference>
<evidence type="ECO:0000259" key="13">
    <source>
        <dbReference type="Pfam" id="PF01515"/>
    </source>
</evidence>
<comment type="subcellular location">
    <subcellularLocation>
        <location evidence="1 12">Cytoplasm</location>
    </subcellularLocation>
</comment>
<evidence type="ECO:0000256" key="3">
    <source>
        <dbReference type="ARBA" id="ARBA00008756"/>
    </source>
</evidence>
<comment type="catalytic activity">
    <reaction evidence="12">
        <text>acetyl-CoA + phosphate = acetyl phosphate + CoA</text>
        <dbReference type="Rhea" id="RHEA:19521"/>
        <dbReference type="ChEBI" id="CHEBI:22191"/>
        <dbReference type="ChEBI" id="CHEBI:43474"/>
        <dbReference type="ChEBI" id="CHEBI:57287"/>
        <dbReference type="ChEBI" id="CHEBI:57288"/>
        <dbReference type="EC" id="2.3.1.8"/>
    </reaction>
</comment>
<dbReference type="SUPFAM" id="SSF75138">
    <property type="entry name" value="HprK N-terminal domain-like"/>
    <property type="match status" value="1"/>
</dbReference>
<keyword evidence="9 12" id="KW-0808">Transferase</keyword>
<dbReference type="NCBIfam" id="NF004167">
    <property type="entry name" value="PRK05632.1"/>
    <property type="match status" value="1"/>
</dbReference>
<dbReference type="Gene3D" id="3.40.50.300">
    <property type="entry name" value="P-loop containing nucleotide triphosphate hydrolases"/>
    <property type="match status" value="1"/>
</dbReference>
<feature type="domain" description="Phosphate acetyl/butaryl transferase" evidence="13">
    <location>
        <begin position="377"/>
        <end position="696"/>
    </location>
</feature>
<reference evidence="15 16" key="1">
    <citation type="submission" date="2018-10" db="EMBL/GenBank/DDBJ databases">
        <title>Dokdonia luteus sp. nov., isolated from sea water.</title>
        <authorList>
            <person name="Zhou L.Y."/>
            <person name="Du Z.J."/>
        </authorList>
    </citation>
    <scope>NUCLEOTIDE SEQUENCE [LARGE SCALE GENOMIC DNA]</scope>
    <source>
        <strain evidence="15 16">SH27</strain>
    </source>
</reference>
<comment type="function">
    <text evidence="12">Involved in acetate metabolism.</text>
</comment>
<comment type="similarity">
    <text evidence="4 12">In the N-terminal section; belongs to the CobB/CobQ family.</text>
</comment>
<dbReference type="RefSeq" id="WP_121915889.1">
    <property type="nucleotide sequence ID" value="NZ_REFV01000001.1"/>
</dbReference>
<evidence type="ECO:0000256" key="10">
    <source>
        <dbReference type="ARBA" id="ARBA00023315"/>
    </source>
</evidence>
<evidence type="ECO:0000313" key="15">
    <source>
        <dbReference type="EMBL" id="RMB64094.1"/>
    </source>
</evidence>
<keyword evidence="8 12" id="KW-0963">Cytoplasm</keyword>
<dbReference type="Pfam" id="PF13500">
    <property type="entry name" value="AAA_26"/>
    <property type="match status" value="1"/>
</dbReference>
<evidence type="ECO:0000256" key="1">
    <source>
        <dbReference type="ARBA" id="ARBA00004496"/>
    </source>
</evidence>
<keyword evidence="16" id="KW-1185">Reference proteome</keyword>
<protein>
    <recommendedName>
        <fullName evidence="7 12">Phosphate acetyltransferase</fullName>
        <ecNumber evidence="6 12">2.3.1.8</ecNumber>
    </recommendedName>
    <alternativeName>
        <fullName evidence="11 12">Phosphotransacetylase</fullName>
    </alternativeName>
</protein>
<dbReference type="EMBL" id="REFV01000001">
    <property type="protein sequence ID" value="RMB64094.1"/>
    <property type="molecule type" value="Genomic_DNA"/>
</dbReference>
<evidence type="ECO:0000256" key="12">
    <source>
        <dbReference type="PIRNR" id="PIRNR006107"/>
    </source>
</evidence>
<feature type="domain" description="DRTGG" evidence="14">
    <location>
        <begin position="220"/>
        <end position="330"/>
    </location>
</feature>
<comment type="subunit">
    <text evidence="5">Homohexamer.</text>
</comment>
<evidence type="ECO:0000256" key="6">
    <source>
        <dbReference type="ARBA" id="ARBA00012707"/>
    </source>
</evidence>
<dbReference type="EC" id="2.3.1.8" evidence="6 12"/>
<dbReference type="GO" id="GO:0005737">
    <property type="term" value="C:cytoplasm"/>
    <property type="evidence" value="ECO:0007669"/>
    <property type="project" value="UniProtKB-SubCell"/>
</dbReference>
<dbReference type="SUPFAM" id="SSF52540">
    <property type="entry name" value="P-loop containing nucleoside triphosphate hydrolases"/>
    <property type="match status" value="1"/>
</dbReference>
<dbReference type="OrthoDB" id="9805787at2"/>
<dbReference type="CDD" id="cd03109">
    <property type="entry name" value="DTBS"/>
    <property type="match status" value="1"/>
</dbReference>
<dbReference type="Gene3D" id="3.40.50.10750">
    <property type="entry name" value="Isocitrate/Isopropylmalate dehydrogenase-like"/>
    <property type="match status" value="1"/>
</dbReference>
<evidence type="ECO:0000256" key="5">
    <source>
        <dbReference type="ARBA" id="ARBA00011643"/>
    </source>
</evidence>
<dbReference type="NCBIfam" id="TIGR00651">
    <property type="entry name" value="pta"/>
    <property type="match status" value="1"/>
</dbReference>
<dbReference type="Proteomes" id="UP000281985">
    <property type="component" value="Unassembled WGS sequence"/>
</dbReference>
<dbReference type="InterPro" id="IPR050500">
    <property type="entry name" value="Phos_Acetyltrans/Butyryltrans"/>
</dbReference>
<accession>A0A3M0GHF1</accession>
<dbReference type="InterPro" id="IPR004614">
    <property type="entry name" value="P_AcTrfase"/>
</dbReference>
<dbReference type="PIRSF" id="PIRSF006107">
    <property type="entry name" value="PhpActrans_proteobac"/>
    <property type="match status" value="1"/>
</dbReference>
<dbReference type="NCBIfam" id="NF007233">
    <property type="entry name" value="PRK09653.1"/>
    <property type="match status" value="1"/>
</dbReference>
<proteinExistence type="inferred from homology"/>
<dbReference type="Pfam" id="PF07085">
    <property type="entry name" value="DRTGG"/>
    <property type="match status" value="1"/>
</dbReference>
<dbReference type="InterPro" id="IPR002505">
    <property type="entry name" value="PTA_PTB"/>
</dbReference>
<dbReference type="Pfam" id="PF01515">
    <property type="entry name" value="PTA_PTB"/>
    <property type="match status" value="1"/>
</dbReference>
<evidence type="ECO:0000256" key="2">
    <source>
        <dbReference type="ARBA" id="ARBA00004989"/>
    </source>
</evidence>
<dbReference type="UniPathway" id="UPA00340">
    <property type="reaction ID" value="UER00459"/>
</dbReference>
<dbReference type="AlphaFoldDB" id="A0A3M0GHF1"/>
<comment type="caution">
    <text evidence="15">The sequence shown here is derived from an EMBL/GenBank/DDBJ whole genome shotgun (WGS) entry which is preliminary data.</text>
</comment>
<dbReference type="InterPro" id="IPR028979">
    <property type="entry name" value="Ser_kin/Pase_Hpr-like_N_sf"/>
</dbReference>
<dbReference type="GO" id="GO:0008959">
    <property type="term" value="F:phosphate acetyltransferase activity"/>
    <property type="evidence" value="ECO:0007669"/>
    <property type="project" value="UniProtKB-EC"/>
</dbReference>
<dbReference type="InterPro" id="IPR042112">
    <property type="entry name" value="P_AcTrfase_dom2"/>
</dbReference>
<comment type="pathway">
    <text evidence="2 12">Metabolic intermediate biosynthesis; acetyl-CoA biosynthesis; acetyl-CoA from acetate: step 2/2.</text>
</comment>
<evidence type="ECO:0000256" key="4">
    <source>
        <dbReference type="ARBA" id="ARBA00009786"/>
    </source>
</evidence>
<evidence type="ECO:0000259" key="14">
    <source>
        <dbReference type="Pfam" id="PF07085"/>
    </source>
</evidence>
<comment type="domain">
    <text evidence="12">The N-terminal region seems to be important for proper quaternary structure. The C-terminal region contains the substrate-binding site.</text>
</comment>
<dbReference type="SUPFAM" id="SSF53659">
    <property type="entry name" value="Isocitrate/Isopropylmalate dehydrogenase-like"/>
    <property type="match status" value="1"/>
</dbReference>
<keyword evidence="10 12" id="KW-0012">Acyltransferase</keyword>
<dbReference type="PANTHER" id="PTHR43356:SF3">
    <property type="entry name" value="PHOSPHATE ACETYLTRANSFERASE"/>
    <property type="match status" value="1"/>
</dbReference>
<dbReference type="Gene3D" id="3.40.50.10950">
    <property type="match status" value="1"/>
</dbReference>
<dbReference type="Gene3D" id="3.40.1390.20">
    <property type="entry name" value="HprK N-terminal domain-like"/>
    <property type="match status" value="1"/>
</dbReference>
<dbReference type="InterPro" id="IPR027417">
    <property type="entry name" value="P-loop_NTPase"/>
</dbReference>
<organism evidence="15 16">
    <name type="scientific">Dokdonia sinensis</name>
    <dbReference type="NCBI Taxonomy" id="2479847"/>
    <lineage>
        <taxon>Bacteria</taxon>
        <taxon>Pseudomonadati</taxon>
        <taxon>Bacteroidota</taxon>
        <taxon>Flavobacteriia</taxon>
        <taxon>Flavobacteriales</taxon>
        <taxon>Flavobacteriaceae</taxon>
        <taxon>Dokdonia</taxon>
    </lineage>
</organism>
<evidence type="ECO:0000256" key="9">
    <source>
        <dbReference type="ARBA" id="ARBA00022679"/>
    </source>
</evidence>
<dbReference type="FunFam" id="3.40.50.10750:FF:000001">
    <property type="entry name" value="Phosphate acetyltransferase"/>
    <property type="match status" value="1"/>
</dbReference>
<comment type="similarity">
    <text evidence="3 12">In the C-terminal section; belongs to the phosphate acetyltransferase and butyryltransferase family.</text>
</comment>
<dbReference type="PANTHER" id="PTHR43356">
    <property type="entry name" value="PHOSPHATE ACETYLTRANSFERASE"/>
    <property type="match status" value="1"/>
</dbReference>
<evidence type="ECO:0000313" key="16">
    <source>
        <dbReference type="Proteomes" id="UP000281985"/>
    </source>
</evidence>
<evidence type="ECO:0000256" key="8">
    <source>
        <dbReference type="ARBA" id="ARBA00022490"/>
    </source>
</evidence>
<name>A0A3M0GHF1_9FLAO</name>
<dbReference type="GO" id="GO:0006085">
    <property type="term" value="P:acetyl-CoA biosynthetic process"/>
    <property type="evidence" value="ECO:0007669"/>
    <property type="project" value="UniProtKB-UniPathway"/>
</dbReference>
<dbReference type="InterPro" id="IPR010766">
    <property type="entry name" value="DRTGG"/>
</dbReference>
<evidence type="ECO:0000256" key="11">
    <source>
        <dbReference type="ARBA" id="ARBA00031108"/>
    </source>
</evidence>
<dbReference type="InterPro" id="IPR016475">
    <property type="entry name" value="P-Actrans_bac"/>
</dbReference>
<sequence>MTTKPSNKAIYITTIEANSGKSIVSLGLMQLLLSKTPKVGYFRPIVDDLLLCEIDNHIRTITSYFNLDLPAEDAYAFQRSEVLEMKNANKEDEIISKIIEKYKAVEERFDYVLIEGTSFTGEGSLIEFDINVLIAKNLGVPAIILASGKGKPLEELVGSLQIAYDSFRDKGVEVLSVIANKVEAENRALVISALQKKLPKQVIINAIPLNPILANPSIKEIVDALDATVLFGEDYLNNQAGYFSVGAMQLRNYLTHLKENGLVITPGDRADIILGALQANISANYPSISGIVLTGGLLPEESINKLIEGLSDVVPIISVKGGTFSVTNTIGDIKSQIYAENTQKIETSIKDFEQFVAVDALVERLITFQTAGITPRMFQYNLLKKATSHKKHIVLPEGTDERILRATKQLVQIDAVRITLLGDKKQITEKVLALDIGLDLDKVTIVNPVESEDFDAFAKALYELRKHKNVNLAMARDLMEDVSYYGTMMVYQGKADGMVSGAIHTTQHTIRPALQFIKTKPEASIVSSVFFMCLEDRVSVYGDCAINPNPTAVQLAEIAISSATTSRAFGIEPKIAMLSYSSGTSGVGEDVERVREATALVKKLRPDLKVEGPIQYDAAVDMSVGKAKMPDSEVAGQANVFIFPDLNTGNNTYKAVQRETKALAIGPIIQGLNKPVNDLSRGCTVDDIFNTVIVTAIQAQDSEV</sequence>